<keyword evidence="1" id="KW-0175">Coiled coil</keyword>
<reference evidence="2 3" key="1">
    <citation type="journal article" date="2024" name="Nat. Commun.">
        <title>Phylogenomics reveals the evolutionary origins of lichenization in chlorophyte algae.</title>
        <authorList>
            <person name="Puginier C."/>
            <person name="Libourel C."/>
            <person name="Otte J."/>
            <person name="Skaloud P."/>
            <person name="Haon M."/>
            <person name="Grisel S."/>
            <person name="Petersen M."/>
            <person name="Berrin J.G."/>
            <person name="Delaux P.M."/>
            <person name="Dal Grande F."/>
            <person name="Keller J."/>
        </authorList>
    </citation>
    <scope>NUCLEOTIDE SEQUENCE [LARGE SCALE GENOMIC DNA]</scope>
    <source>
        <strain evidence="2 3">SAG 216-7</strain>
    </source>
</reference>
<evidence type="ECO:0000313" key="3">
    <source>
        <dbReference type="Proteomes" id="UP001491310"/>
    </source>
</evidence>
<organism evidence="2 3">
    <name type="scientific">Coccomyxa subellipsoidea</name>
    <dbReference type="NCBI Taxonomy" id="248742"/>
    <lineage>
        <taxon>Eukaryota</taxon>
        <taxon>Viridiplantae</taxon>
        <taxon>Chlorophyta</taxon>
        <taxon>core chlorophytes</taxon>
        <taxon>Trebouxiophyceae</taxon>
        <taxon>Trebouxiophyceae incertae sedis</taxon>
        <taxon>Coccomyxaceae</taxon>
        <taxon>Coccomyxa</taxon>
    </lineage>
</organism>
<keyword evidence="3" id="KW-1185">Reference proteome</keyword>
<dbReference type="Proteomes" id="UP001491310">
    <property type="component" value="Unassembled WGS sequence"/>
</dbReference>
<proteinExistence type="predicted"/>
<gene>
    <name evidence="2" type="ORF">WJX75_004621</name>
</gene>
<name>A0ABR2YJH6_9CHLO</name>
<accession>A0ABR2YJH6</accession>
<sequence>MLQTSFRVQAFGTVPPKLKYKARCLRANKQSARASSGFNYEEQVVVTPALGNRVEAWLKTPADILTFGPRAALGALLSLPERAQTLQQDLDRINMLLQDPRPLEDKRDDLAKEVEGTLVEFVEKGAGVEADVLANLTAALPPELKDALPEELKSALGRSGAPAASAPTAYAAPMVEYAPMPAATLVTNQIAAEMSELREAVKELRGAIDMLAANVDPAQDKVVRLNVREARKSAALRLQQLSPATMASLDESISAAISEATLLMADVDSLGI</sequence>
<feature type="coiled-coil region" evidence="1">
    <location>
        <begin position="187"/>
        <end position="214"/>
    </location>
</feature>
<comment type="caution">
    <text evidence="2">The sequence shown here is derived from an EMBL/GenBank/DDBJ whole genome shotgun (WGS) entry which is preliminary data.</text>
</comment>
<dbReference type="EMBL" id="JALJOT010000010">
    <property type="protein sequence ID" value="KAK9906591.1"/>
    <property type="molecule type" value="Genomic_DNA"/>
</dbReference>
<evidence type="ECO:0000313" key="2">
    <source>
        <dbReference type="EMBL" id="KAK9906591.1"/>
    </source>
</evidence>
<protein>
    <submittedName>
        <fullName evidence="2">Uncharacterized protein</fullName>
    </submittedName>
</protein>
<evidence type="ECO:0000256" key="1">
    <source>
        <dbReference type="SAM" id="Coils"/>
    </source>
</evidence>